<accession>A0A8S5U5U4</accession>
<evidence type="ECO:0000313" key="1">
    <source>
        <dbReference type="EMBL" id="DAF89849.1"/>
    </source>
</evidence>
<organism evidence="1">
    <name type="scientific">Siphoviridae sp. cteLh2</name>
    <dbReference type="NCBI Taxonomy" id="2825590"/>
    <lineage>
        <taxon>Viruses</taxon>
        <taxon>Duplodnaviria</taxon>
        <taxon>Heunggongvirae</taxon>
        <taxon>Uroviricota</taxon>
        <taxon>Caudoviricetes</taxon>
    </lineage>
</organism>
<proteinExistence type="predicted"/>
<protein>
    <submittedName>
        <fullName evidence="1">Uncharacterized protein</fullName>
    </submittedName>
</protein>
<sequence>MEFITVEQFQEQPKEIQQVFLDWWQPNKGDIYCNLYNNQQDNVLVINNCQLEVFKTFKDDIKLYGIPLLTEGQLRKFIEDKTKTKIETSLTVYNQYALWLVKVKGQDYETFDTREEDLLQAYWKVACEVATDICKL</sequence>
<name>A0A8S5U5U4_9CAUD</name>
<reference evidence="1" key="1">
    <citation type="journal article" date="2021" name="Proc. Natl. Acad. Sci. U.S.A.">
        <title>A Catalog of Tens of Thousands of Viruses from Human Metagenomes Reveals Hidden Associations with Chronic Diseases.</title>
        <authorList>
            <person name="Tisza M.J."/>
            <person name="Buck C.B."/>
        </authorList>
    </citation>
    <scope>NUCLEOTIDE SEQUENCE</scope>
    <source>
        <strain evidence="1">CteLh2</strain>
    </source>
</reference>
<dbReference type="EMBL" id="BK016017">
    <property type="protein sequence ID" value="DAF89849.1"/>
    <property type="molecule type" value="Genomic_DNA"/>
</dbReference>